<evidence type="ECO:0000256" key="2">
    <source>
        <dbReference type="ARBA" id="ARBA00022771"/>
    </source>
</evidence>
<evidence type="ECO:0000256" key="3">
    <source>
        <dbReference type="ARBA" id="ARBA00022833"/>
    </source>
</evidence>
<evidence type="ECO:0000313" key="8">
    <source>
        <dbReference type="Proteomes" id="UP001152885"/>
    </source>
</evidence>
<name>A0A9W4TYG8_9ASCO</name>
<dbReference type="PANTHER" id="PTHR10782">
    <property type="entry name" value="ZINC FINGER MIZ DOMAIN-CONTAINING PROTEIN"/>
    <property type="match status" value="1"/>
</dbReference>
<comment type="caution">
    <text evidence="7">The sequence shown here is derived from an EMBL/GenBank/DDBJ whole genome shotgun (WGS) entry which is preliminary data.</text>
</comment>
<keyword evidence="2 4" id="KW-0863">Zinc-finger</keyword>
<dbReference type="Proteomes" id="UP001152885">
    <property type="component" value="Unassembled WGS sequence"/>
</dbReference>
<evidence type="ECO:0000313" key="7">
    <source>
        <dbReference type="EMBL" id="CAI5759387.1"/>
    </source>
</evidence>
<keyword evidence="8" id="KW-1185">Reference proteome</keyword>
<dbReference type="GO" id="GO:0008270">
    <property type="term" value="F:zinc ion binding"/>
    <property type="evidence" value="ECO:0007669"/>
    <property type="project" value="UniProtKB-KW"/>
</dbReference>
<keyword evidence="3" id="KW-0862">Zinc</keyword>
<protein>
    <recommendedName>
        <fullName evidence="6">SP-RING-type domain-containing protein</fullName>
    </recommendedName>
</protein>
<keyword evidence="1" id="KW-0479">Metal-binding</keyword>
<dbReference type="OrthoDB" id="27975at2759"/>
<sequence length="404" mass="46761">MPPKKQQLITQQLINNSQTRKKQQQQQEQPTNDSELEWIPTKEGLMASTSLIQLIKNKPRSRYKKYQVKLFLHPYLLKKITPKTTPPIEGNSGIEITEDDLIQMDKELTEALKPESSSSTTTTTNSNYKLVPKNIVPFLDEELQGLSLDENELITTSATISLLDPLSQTKIKLPVKSIICTHFECFDYENFCTFNNITISIKELTAKNLKSQAVKKLQQQELINKLDINLQKQQIQKRKDELKLHQNYLNQINQRRKHQQNGSNFIKMVTNQTSSNYRSNFIIPNQSIPFYKCPICECSFPLNSLKISDPFNFFVKNTADDVTKIEIINKEKYRILNDKERSMSVKPDEILTISDGSDDEDNRMKLDNLIERNLQLGYKNINHYWNPFDDQVGNGTSDDPILLD</sequence>
<evidence type="ECO:0000259" key="6">
    <source>
        <dbReference type="PROSITE" id="PS51044"/>
    </source>
</evidence>
<dbReference type="GO" id="GO:0061665">
    <property type="term" value="F:SUMO ligase activity"/>
    <property type="evidence" value="ECO:0007669"/>
    <property type="project" value="TreeGrafter"/>
</dbReference>
<evidence type="ECO:0000256" key="1">
    <source>
        <dbReference type="ARBA" id="ARBA00022723"/>
    </source>
</evidence>
<dbReference type="PANTHER" id="PTHR10782:SF4">
    <property type="entry name" value="TONALLI, ISOFORM E"/>
    <property type="match status" value="1"/>
</dbReference>
<dbReference type="EMBL" id="CANTUO010000004">
    <property type="protein sequence ID" value="CAI5759387.1"/>
    <property type="molecule type" value="Genomic_DNA"/>
</dbReference>
<dbReference type="GO" id="GO:0016925">
    <property type="term" value="P:protein sumoylation"/>
    <property type="evidence" value="ECO:0007669"/>
    <property type="project" value="TreeGrafter"/>
</dbReference>
<accession>A0A9W4TYG8</accession>
<dbReference type="GO" id="GO:0000785">
    <property type="term" value="C:chromatin"/>
    <property type="evidence" value="ECO:0007669"/>
    <property type="project" value="TreeGrafter"/>
</dbReference>
<feature type="domain" description="SP-RING-type" evidence="6">
    <location>
        <begin position="149"/>
        <end position="239"/>
    </location>
</feature>
<dbReference type="AlphaFoldDB" id="A0A9W4TYG8"/>
<reference evidence="7" key="1">
    <citation type="submission" date="2022-12" db="EMBL/GenBank/DDBJ databases">
        <authorList>
            <person name="Brejova B."/>
        </authorList>
    </citation>
    <scope>NUCLEOTIDE SEQUENCE</scope>
</reference>
<proteinExistence type="predicted"/>
<evidence type="ECO:0000256" key="5">
    <source>
        <dbReference type="SAM" id="MobiDB-lite"/>
    </source>
</evidence>
<organism evidence="7 8">
    <name type="scientific">Candida verbasci</name>
    <dbReference type="NCBI Taxonomy" id="1227364"/>
    <lineage>
        <taxon>Eukaryota</taxon>
        <taxon>Fungi</taxon>
        <taxon>Dikarya</taxon>
        <taxon>Ascomycota</taxon>
        <taxon>Saccharomycotina</taxon>
        <taxon>Pichiomycetes</taxon>
        <taxon>Debaryomycetaceae</taxon>
        <taxon>Candida/Lodderomyces clade</taxon>
        <taxon>Candida</taxon>
    </lineage>
</organism>
<feature type="region of interest" description="Disordered" evidence="5">
    <location>
        <begin position="15"/>
        <end position="35"/>
    </location>
</feature>
<evidence type="ECO:0000256" key="4">
    <source>
        <dbReference type="PROSITE-ProRule" id="PRU00452"/>
    </source>
</evidence>
<dbReference type="Gene3D" id="3.30.40.10">
    <property type="entry name" value="Zinc/RING finger domain, C3HC4 (zinc finger)"/>
    <property type="match status" value="1"/>
</dbReference>
<dbReference type="InterPro" id="IPR013083">
    <property type="entry name" value="Znf_RING/FYVE/PHD"/>
</dbReference>
<dbReference type="InterPro" id="IPR004181">
    <property type="entry name" value="Znf_MIZ"/>
</dbReference>
<dbReference type="PROSITE" id="PS51044">
    <property type="entry name" value="ZF_SP_RING"/>
    <property type="match status" value="1"/>
</dbReference>
<gene>
    <name evidence="7" type="ORF">CANVERA_P3900</name>
</gene>